<evidence type="ECO:0000256" key="3">
    <source>
        <dbReference type="ARBA" id="ARBA00023315"/>
    </source>
</evidence>
<dbReference type="Gene3D" id="3.30.559.10">
    <property type="entry name" value="Chloramphenicol acetyltransferase-like domain"/>
    <property type="match status" value="1"/>
</dbReference>
<dbReference type="Gene3D" id="3.30.559.70">
    <property type="entry name" value="Choline/Carnitine o-acyltransferase, domain 2"/>
    <property type="match status" value="1"/>
</dbReference>
<dbReference type="PANTHER" id="PTHR22589:SF16">
    <property type="entry name" value="CARNITINE O-PALMITOYLTRANSFERASE 2, MITOCHONDRIAL"/>
    <property type="match status" value="1"/>
</dbReference>
<evidence type="ECO:0000259" key="5">
    <source>
        <dbReference type="Pfam" id="PF00755"/>
    </source>
</evidence>
<protein>
    <recommendedName>
        <fullName evidence="5">Choline/carnitine acyltransferase domain-containing protein</fullName>
    </recommendedName>
</protein>
<dbReference type="AlphaFoldDB" id="T1KEH0"/>
<dbReference type="GO" id="GO:0006635">
    <property type="term" value="P:fatty acid beta-oxidation"/>
    <property type="evidence" value="ECO:0007669"/>
    <property type="project" value="TreeGrafter"/>
</dbReference>
<dbReference type="InterPro" id="IPR023213">
    <property type="entry name" value="CAT-like_dom_sf"/>
</dbReference>
<dbReference type="OMA" id="PAVTHEN"/>
<dbReference type="InterPro" id="IPR000542">
    <property type="entry name" value="Carn_acyl_trans"/>
</dbReference>
<evidence type="ECO:0000256" key="4">
    <source>
        <dbReference type="PIRSR" id="PIRSR600542-1"/>
    </source>
</evidence>
<dbReference type="SUPFAM" id="SSF52777">
    <property type="entry name" value="CoA-dependent acyltransferases"/>
    <property type="match status" value="2"/>
</dbReference>
<evidence type="ECO:0000256" key="2">
    <source>
        <dbReference type="ARBA" id="ARBA00022679"/>
    </source>
</evidence>
<evidence type="ECO:0000313" key="7">
    <source>
        <dbReference type="Proteomes" id="UP000015104"/>
    </source>
</evidence>
<dbReference type="OrthoDB" id="240216at2759"/>
<dbReference type="EnsemblMetazoa" id="tetur09g06620.1">
    <property type="protein sequence ID" value="tetur09g06620.1"/>
    <property type="gene ID" value="tetur09g06620"/>
</dbReference>
<dbReference type="HOGENOM" id="CLU_013513_4_2_1"/>
<dbReference type="InterPro" id="IPR042231">
    <property type="entry name" value="Cho/carn_acyl_trans_2"/>
</dbReference>
<dbReference type="InterPro" id="IPR039551">
    <property type="entry name" value="Cho/carn_acyl_trans"/>
</dbReference>
<gene>
    <name evidence="6" type="primary">107363099</name>
</gene>
<sequence>MALQINLLKGRPFNMNFSRSLKSWSTNNADEYNNLMKSNIPTDYYQASLPQLPIPRLDLSCQRYLNALRPIISNDEQFTKTLNIVGSFKIGIGQQLQNHLCEKNRALRHTSYIADDWMDSYLSSRLSLPLNFNPFLILRNDPVTEYNQPCIKAANHLISCLRYRRSFIENRLEPDVKKSKDKEIPYDMSQHQNLFGSTRIPALNLDFLQTYPDSKHVIVMKRGRFYYFNALDDSGNLKTPNYIYSCLKYIWDKPDEPGNCHKISWLPCLPRDDWARARTHLLENPSNVANFALIDSALTFICFDVDVDFDDITNPKKQREAYGHNALHGNLSSEQFANLQQFPLNRWFDKSFSTIFTKNGASAINFEHSWVDGATMSRFYDRIYADSTKNHFVSPGDNFDRKVCGEVKEVTFKIDEGFKPHIEAAKRAHENQTNKLELNYIQDCRLNSSYLKSKKLSTDSIFHLAFQMAFFKISSGQTPATYESCSTAHFKHGRTETIRAATSSTQKACKMFHVSREKYVLNDLRSAINESSQTHSALVKEASLGQGFDRHWFALKKIAEKQGMNDVSIFKDQSYQIANHFILSTSLLFAGNITGGGYGPAVSDGFGLAYGYDDKDLGVFCSNWKDTRNGVEFAQAVEESFKDIHSILEST</sequence>
<dbReference type="Pfam" id="PF00755">
    <property type="entry name" value="Carn_acyltransf"/>
    <property type="match status" value="1"/>
</dbReference>
<keyword evidence="3" id="KW-0012">Acyltransferase</keyword>
<evidence type="ECO:0000256" key="1">
    <source>
        <dbReference type="ARBA" id="ARBA00005232"/>
    </source>
</evidence>
<accession>T1KEH0</accession>
<dbReference type="PANTHER" id="PTHR22589">
    <property type="entry name" value="CARNITINE O-ACYLTRANSFERASE"/>
    <property type="match status" value="1"/>
</dbReference>
<dbReference type="KEGG" id="tut:107363099"/>
<dbReference type="GO" id="GO:0005739">
    <property type="term" value="C:mitochondrion"/>
    <property type="evidence" value="ECO:0007669"/>
    <property type="project" value="TreeGrafter"/>
</dbReference>
<keyword evidence="2" id="KW-0808">Transferase</keyword>
<dbReference type="eggNOG" id="KOG3719">
    <property type="taxonomic scope" value="Eukaryota"/>
</dbReference>
<reference evidence="6" key="2">
    <citation type="submission" date="2015-06" db="UniProtKB">
        <authorList>
            <consortium name="EnsemblMetazoa"/>
        </authorList>
    </citation>
    <scope>IDENTIFICATION</scope>
</reference>
<dbReference type="Proteomes" id="UP000015104">
    <property type="component" value="Unassembled WGS sequence"/>
</dbReference>
<proteinExistence type="inferred from homology"/>
<keyword evidence="7" id="KW-1185">Reference proteome</keyword>
<dbReference type="EMBL" id="CAEY01002034">
    <property type="status" value="NOT_ANNOTATED_CDS"/>
    <property type="molecule type" value="Genomic_DNA"/>
</dbReference>
<name>T1KEH0_TETUR</name>
<feature type="domain" description="Choline/carnitine acyltransferase" evidence="5">
    <location>
        <begin position="52"/>
        <end position="639"/>
    </location>
</feature>
<dbReference type="GO" id="GO:0004095">
    <property type="term" value="F:carnitine O-palmitoyltransferase activity"/>
    <property type="evidence" value="ECO:0007669"/>
    <property type="project" value="TreeGrafter"/>
</dbReference>
<evidence type="ECO:0000313" key="6">
    <source>
        <dbReference type="EnsemblMetazoa" id="tetur09g06620.1"/>
    </source>
</evidence>
<comment type="similarity">
    <text evidence="1">Belongs to the carnitine/choline acetyltransferase family.</text>
</comment>
<organism evidence="6 7">
    <name type="scientific">Tetranychus urticae</name>
    <name type="common">Two-spotted spider mite</name>
    <dbReference type="NCBI Taxonomy" id="32264"/>
    <lineage>
        <taxon>Eukaryota</taxon>
        <taxon>Metazoa</taxon>
        <taxon>Ecdysozoa</taxon>
        <taxon>Arthropoda</taxon>
        <taxon>Chelicerata</taxon>
        <taxon>Arachnida</taxon>
        <taxon>Acari</taxon>
        <taxon>Acariformes</taxon>
        <taxon>Trombidiformes</taxon>
        <taxon>Prostigmata</taxon>
        <taxon>Eleutherengona</taxon>
        <taxon>Raphignathae</taxon>
        <taxon>Tetranychoidea</taxon>
        <taxon>Tetranychidae</taxon>
        <taxon>Tetranychus</taxon>
    </lineage>
</organism>
<reference evidence="7" key="1">
    <citation type="submission" date="2011-08" db="EMBL/GenBank/DDBJ databases">
        <authorList>
            <person name="Rombauts S."/>
        </authorList>
    </citation>
    <scope>NUCLEOTIDE SEQUENCE</scope>
    <source>
        <strain evidence="7">London</strain>
    </source>
</reference>
<dbReference type="STRING" id="32264.T1KEH0"/>
<feature type="active site" description="Proton acceptor" evidence="4">
    <location>
        <position position="368"/>
    </location>
</feature>